<name>A0ABS0SX30_9CAUL</name>
<evidence type="ECO:0000313" key="3">
    <source>
        <dbReference type="Proteomes" id="UP000639859"/>
    </source>
</evidence>
<comment type="caution">
    <text evidence="2">The sequence shown here is derived from an EMBL/GenBank/DDBJ whole genome shotgun (WGS) entry which is preliminary data.</text>
</comment>
<feature type="compositionally biased region" description="Pro residues" evidence="1">
    <location>
        <begin position="26"/>
        <end position="44"/>
    </location>
</feature>
<feature type="compositionally biased region" description="Basic and acidic residues" evidence="1">
    <location>
        <begin position="45"/>
        <end position="55"/>
    </location>
</feature>
<proteinExistence type="predicted"/>
<sequence length="55" mass="5774">MTKSAAAPQADPPPPELDPSRAPPEIVDPPGPDLVPNEPPPLDPGDPRPYDGQTR</sequence>
<evidence type="ECO:0000256" key="1">
    <source>
        <dbReference type="SAM" id="MobiDB-lite"/>
    </source>
</evidence>
<accession>A0ABS0SX30</accession>
<protein>
    <submittedName>
        <fullName evidence="2">Uncharacterized protein</fullName>
    </submittedName>
</protein>
<dbReference type="RefSeq" id="WP_198576107.1">
    <property type="nucleotide sequence ID" value="NZ_JADWOX010000006.1"/>
</dbReference>
<organism evidence="2 3">
    <name type="scientific">Caulobacter hibisci</name>
    <dbReference type="NCBI Taxonomy" id="2035993"/>
    <lineage>
        <taxon>Bacteria</taxon>
        <taxon>Pseudomonadati</taxon>
        <taxon>Pseudomonadota</taxon>
        <taxon>Alphaproteobacteria</taxon>
        <taxon>Caulobacterales</taxon>
        <taxon>Caulobacteraceae</taxon>
        <taxon>Caulobacter</taxon>
    </lineage>
</organism>
<dbReference type="Proteomes" id="UP000639859">
    <property type="component" value="Unassembled WGS sequence"/>
</dbReference>
<evidence type="ECO:0000313" key="2">
    <source>
        <dbReference type="EMBL" id="MBI1684185.1"/>
    </source>
</evidence>
<reference evidence="2 3" key="1">
    <citation type="submission" date="2020-11" db="EMBL/GenBank/DDBJ databases">
        <title>genome sequence of strain KACC 18849.</title>
        <authorList>
            <person name="Gao J."/>
            <person name="Zhang X."/>
        </authorList>
    </citation>
    <scope>NUCLEOTIDE SEQUENCE [LARGE SCALE GENOMIC DNA]</scope>
    <source>
        <strain evidence="2 3">KACC 18849</strain>
    </source>
</reference>
<dbReference type="EMBL" id="JADWOX010000006">
    <property type="protein sequence ID" value="MBI1684185.1"/>
    <property type="molecule type" value="Genomic_DNA"/>
</dbReference>
<keyword evidence="3" id="KW-1185">Reference proteome</keyword>
<feature type="region of interest" description="Disordered" evidence="1">
    <location>
        <begin position="1"/>
        <end position="55"/>
    </location>
</feature>
<gene>
    <name evidence="2" type="ORF">I4Q42_10955</name>
</gene>